<evidence type="ECO:0000313" key="2">
    <source>
        <dbReference type="Proteomes" id="UP000277007"/>
    </source>
</evidence>
<dbReference type="InterPro" id="IPR014718">
    <property type="entry name" value="GH-type_carb-bd"/>
</dbReference>
<protein>
    <submittedName>
        <fullName evidence="1">Aldose 1-epimerase</fullName>
    </submittedName>
</protein>
<dbReference type="Pfam" id="PF01263">
    <property type="entry name" value="Aldose_epim"/>
    <property type="match status" value="1"/>
</dbReference>
<keyword evidence="2" id="KW-1185">Reference proteome</keyword>
<comment type="caution">
    <text evidence="1">The sequence shown here is derived from an EMBL/GenBank/DDBJ whole genome shotgun (WGS) entry which is preliminary data.</text>
</comment>
<dbReference type="AlphaFoldDB" id="A0A3S0I273"/>
<organism evidence="1 2">
    <name type="scientific">Azospirillum griseum</name>
    <dbReference type="NCBI Taxonomy" id="2496639"/>
    <lineage>
        <taxon>Bacteria</taxon>
        <taxon>Pseudomonadati</taxon>
        <taxon>Pseudomonadota</taxon>
        <taxon>Alphaproteobacteria</taxon>
        <taxon>Rhodospirillales</taxon>
        <taxon>Azospirillaceae</taxon>
        <taxon>Azospirillum</taxon>
    </lineage>
</organism>
<dbReference type="SUPFAM" id="SSF74650">
    <property type="entry name" value="Galactose mutarotase-like"/>
    <property type="match status" value="1"/>
</dbReference>
<gene>
    <name evidence="1" type="ORF">EJ903_09055</name>
</gene>
<evidence type="ECO:0000313" key="1">
    <source>
        <dbReference type="EMBL" id="RTR21540.1"/>
    </source>
</evidence>
<dbReference type="InterPro" id="IPR011013">
    <property type="entry name" value="Gal_mutarotase_sf_dom"/>
</dbReference>
<reference evidence="1 2" key="1">
    <citation type="submission" date="2018-12" db="EMBL/GenBank/DDBJ databases">
        <authorList>
            <person name="Yang Y."/>
        </authorList>
    </citation>
    <scope>NUCLEOTIDE SEQUENCE [LARGE SCALE GENOMIC DNA]</scope>
    <source>
        <strain evidence="1 2">L-25-5w-1</strain>
    </source>
</reference>
<dbReference type="GO" id="GO:0016853">
    <property type="term" value="F:isomerase activity"/>
    <property type="evidence" value="ECO:0007669"/>
    <property type="project" value="InterPro"/>
</dbReference>
<sequence length="300" mass="32431">MIPMDNVVALQHNDQTCRLAPGCGGSLLSWSRIGAQGPVDLLRPADPTRAVSPTDCGCFPLVPFSNRIAAGRFTFQGRAVTLPHDPGFLHAIHGHGWTRGWTVEDRSTRALRLALHHSADAWPWRYSAHQTIALEDDGLSIRLELLNESDETMPAGFGLHPYFPKPPGTRITMRVGGVWDNDSAMLPHAHHPLPPSLSFPDGLILEDSVVLDHGFTGWDGHAAIQWTSGPTAGTTVTLLADGPFGHVIVYAPAGENYLCLEPVSHMTNALNRPDVDDAGVIALAPGERVSGTLRFRLSSF</sequence>
<dbReference type="GO" id="GO:0030246">
    <property type="term" value="F:carbohydrate binding"/>
    <property type="evidence" value="ECO:0007669"/>
    <property type="project" value="InterPro"/>
</dbReference>
<proteinExistence type="predicted"/>
<accession>A0A3S0I273</accession>
<dbReference type="Proteomes" id="UP000277007">
    <property type="component" value="Unassembled WGS sequence"/>
</dbReference>
<dbReference type="InterPro" id="IPR008183">
    <property type="entry name" value="Aldose_1/G6P_1-epimerase"/>
</dbReference>
<name>A0A3S0I273_9PROT</name>
<dbReference type="Gene3D" id="2.70.98.10">
    <property type="match status" value="1"/>
</dbReference>
<dbReference type="CDD" id="cd09021">
    <property type="entry name" value="Aldose_epim_Ec_YphB"/>
    <property type="match status" value="1"/>
</dbReference>
<dbReference type="EMBL" id="RXMA01000006">
    <property type="protein sequence ID" value="RTR21540.1"/>
    <property type="molecule type" value="Genomic_DNA"/>
</dbReference>
<dbReference type="OrthoDB" id="9796517at2"/>
<dbReference type="GO" id="GO:0005975">
    <property type="term" value="P:carbohydrate metabolic process"/>
    <property type="evidence" value="ECO:0007669"/>
    <property type="project" value="InterPro"/>
</dbReference>